<keyword evidence="3 5" id="KW-1133">Transmembrane helix</keyword>
<dbReference type="InterPro" id="IPR010096">
    <property type="entry name" value="NADH-Q_OxRdtase_suN/2"/>
</dbReference>
<dbReference type="PANTHER" id="PTHR22773">
    <property type="entry name" value="NADH DEHYDROGENASE"/>
    <property type="match status" value="1"/>
</dbReference>
<keyword evidence="5" id="KW-0813">Transport</keyword>
<dbReference type="RefSeq" id="WP_145260881.1">
    <property type="nucleotide sequence ID" value="NZ_CP036316.1"/>
</dbReference>
<feature type="domain" description="NADH:quinone oxidoreductase/Mrp antiporter transmembrane" evidence="7">
    <location>
        <begin position="142"/>
        <end position="455"/>
    </location>
</feature>
<evidence type="ECO:0000256" key="4">
    <source>
        <dbReference type="ARBA" id="ARBA00023136"/>
    </source>
</evidence>
<protein>
    <recommendedName>
        <fullName evidence="5">NADH-quinone oxidoreductase subunit N</fullName>
        <ecNumber evidence="5">7.1.1.-</ecNumber>
    </recommendedName>
    <alternativeName>
        <fullName evidence="5">NADH dehydrogenase I subunit N</fullName>
    </alternativeName>
    <alternativeName>
        <fullName evidence="5">NDH-1 subunit N</fullName>
    </alternativeName>
</protein>
<dbReference type="InterPro" id="IPR001750">
    <property type="entry name" value="ND/Mrp_TM"/>
</dbReference>
<dbReference type="EMBL" id="CP036316">
    <property type="protein sequence ID" value="QDT64044.1"/>
    <property type="molecule type" value="Genomic_DNA"/>
</dbReference>
<gene>
    <name evidence="5 8" type="primary">nuoN</name>
    <name evidence="8" type="ORF">V22_12740</name>
</gene>
<comment type="catalytic activity">
    <reaction evidence="5">
        <text>a quinone + NADH + 5 H(+)(in) = a quinol + NAD(+) + 4 H(+)(out)</text>
        <dbReference type="Rhea" id="RHEA:57888"/>
        <dbReference type="ChEBI" id="CHEBI:15378"/>
        <dbReference type="ChEBI" id="CHEBI:24646"/>
        <dbReference type="ChEBI" id="CHEBI:57540"/>
        <dbReference type="ChEBI" id="CHEBI:57945"/>
        <dbReference type="ChEBI" id="CHEBI:132124"/>
    </reaction>
</comment>
<comment type="subunit">
    <text evidence="5">NDH-1 is composed of 14 different subunits. Subunits NuoA, H, J, K, L, M, N constitute the membrane sector of the complex.</text>
</comment>
<feature type="transmembrane region" description="Helical" evidence="5">
    <location>
        <begin position="447"/>
        <end position="468"/>
    </location>
</feature>
<keyword evidence="5" id="KW-0520">NAD</keyword>
<comment type="similarity">
    <text evidence="5">Belongs to the complex I subunit 2 family.</text>
</comment>
<reference evidence="8 9" key="1">
    <citation type="submission" date="2019-02" db="EMBL/GenBank/DDBJ databases">
        <title>Deep-cultivation of Planctomycetes and their phenomic and genomic characterization uncovers novel biology.</title>
        <authorList>
            <person name="Wiegand S."/>
            <person name="Jogler M."/>
            <person name="Boedeker C."/>
            <person name="Pinto D."/>
            <person name="Vollmers J."/>
            <person name="Rivas-Marin E."/>
            <person name="Kohn T."/>
            <person name="Peeters S.H."/>
            <person name="Heuer A."/>
            <person name="Rast P."/>
            <person name="Oberbeckmann S."/>
            <person name="Bunk B."/>
            <person name="Jeske O."/>
            <person name="Meyerdierks A."/>
            <person name="Storesund J.E."/>
            <person name="Kallscheuer N."/>
            <person name="Luecker S."/>
            <person name="Lage O.M."/>
            <person name="Pohl T."/>
            <person name="Merkel B.J."/>
            <person name="Hornburger P."/>
            <person name="Mueller R.-W."/>
            <person name="Bruemmer F."/>
            <person name="Labrenz M."/>
            <person name="Spormann A.M."/>
            <person name="Op den Camp H."/>
            <person name="Overmann J."/>
            <person name="Amann R."/>
            <person name="Jetten M.S.M."/>
            <person name="Mascher T."/>
            <person name="Medema M.H."/>
            <person name="Devos D.P."/>
            <person name="Kaster A.-K."/>
            <person name="Ovreas L."/>
            <person name="Rohde M."/>
            <person name="Galperin M.Y."/>
            <person name="Jogler C."/>
        </authorList>
    </citation>
    <scope>NUCLEOTIDE SEQUENCE [LARGE SCALE GENOMIC DNA]</scope>
    <source>
        <strain evidence="8 9">V22</strain>
    </source>
</reference>
<feature type="transmembrane region" description="Helical" evidence="5">
    <location>
        <begin position="146"/>
        <end position="167"/>
    </location>
</feature>
<feature type="transmembrane region" description="Helical" evidence="5">
    <location>
        <begin position="179"/>
        <end position="206"/>
    </location>
</feature>
<evidence type="ECO:0000256" key="3">
    <source>
        <dbReference type="ARBA" id="ARBA00022989"/>
    </source>
</evidence>
<keyword evidence="9" id="KW-1185">Reference proteome</keyword>
<dbReference type="GO" id="GO:0042773">
    <property type="term" value="P:ATP synthesis coupled electron transport"/>
    <property type="evidence" value="ECO:0007669"/>
    <property type="project" value="InterPro"/>
</dbReference>
<feature type="transmembrane region" description="Helical" evidence="5">
    <location>
        <begin position="50"/>
        <end position="68"/>
    </location>
</feature>
<feature type="transmembrane region" description="Helical" evidence="5">
    <location>
        <begin position="269"/>
        <end position="287"/>
    </location>
</feature>
<dbReference type="Pfam" id="PF00361">
    <property type="entry name" value="Proton_antipo_M"/>
    <property type="match status" value="1"/>
</dbReference>
<dbReference type="GO" id="GO:0012505">
    <property type="term" value="C:endomembrane system"/>
    <property type="evidence" value="ECO:0007669"/>
    <property type="project" value="UniProtKB-SubCell"/>
</dbReference>
<evidence type="ECO:0000259" key="7">
    <source>
        <dbReference type="Pfam" id="PF00361"/>
    </source>
</evidence>
<dbReference type="GO" id="GO:0008137">
    <property type="term" value="F:NADH dehydrogenase (ubiquinone) activity"/>
    <property type="evidence" value="ECO:0007669"/>
    <property type="project" value="InterPro"/>
</dbReference>
<keyword evidence="5" id="KW-1003">Cell membrane</keyword>
<dbReference type="OrthoDB" id="9807568at2"/>
<feature type="transmembrane region" description="Helical" evidence="5">
    <location>
        <begin position="88"/>
        <end position="110"/>
    </location>
</feature>
<dbReference type="AlphaFoldDB" id="A0A517T6P1"/>
<dbReference type="Proteomes" id="UP000319976">
    <property type="component" value="Chromosome"/>
</dbReference>
<comment type="subcellular location">
    <subcellularLocation>
        <location evidence="5">Cell membrane</location>
        <topology evidence="5">Multi-pass membrane protein</topology>
    </subcellularLocation>
    <subcellularLocation>
        <location evidence="1">Endomembrane system</location>
        <topology evidence="1">Multi-pass membrane protein</topology>
    </subcellularLocation>
    <subcellularLocation>
        <location evidence="6">Membrane</location>
        <topology evidence="6">Multi-pass membrane protein</topology>
    </subcellularLocation>
</comment>
<feature type="transmembrane region" description="Helical" evidence="5">
    <location>
        <begin position="332"/>
        <end position="351"/>
    </location>
</feature>
<feature type="transmembrane region" description="Helical" evidence="5">
    <location>
        <begin position="496"/>
        <end position="516"/>
    </location>
</feature>
<organism evidence="8 9">
    <name type="scientific">Calycomorphotria hydatis</name>
    <dbReference type="NCBI Taxonomy" id="2528027"/>
    <lineage>
        <taxon>Bacteria</taxon>
        <taxon>Pseudomonadati</taxon>
        <taxon>Planctomycetota</taxon>
        <taxon>Planctomycetia</taxon>
        <taxon>Planctomycetales</taxon>
        <taxon>Planctomycetaceae</taxon>
        <taxon>Calycomorphotria</taxon>
    </lineage>
</organism>
<evidence type="ECO:0000256" key="2">
    <source>
        <dbReference type="ARBA" id="ARBA00022692"/>
    </source>
</evidence>
<dbReference type="HAMAP" id="MF_00445">
    <property type="entry name" value="NDH1_NuoN_1"/>
    <property type="match status" value="1"/>
</dbReference>
<feature type="transmembrane region" description="Helical" evidence="5">
    <location>
        <begin position="226"/>
        <end position="248"/>
    </location>
</feature>
<keyword evidence="5" id="KW-0874">Quinone</keyword>
<keyword evidence="5" id="KW-0830">Ubiquinone</keyword>
<feature type="transmembrane region" description="Helical" evidence="5">
    <location>
        <begin position="122"/>
        <end position="140"/>
    </location>
</feature>
<feature type="transmembrane region" description="Helical" evidence="5">
    <location>
        <begin position="299"/>
        <end position="325"/>
    </location>
</feature>
<dbReference type="KEGG" id="chya:V22_12740"/>
<sequence length="529" mass="56226">MRFDELIRGVAVDTLDVSLPLFAPELALCVAIIVLLLGRLTGLDRRINPHWLALVGAMVATGLAYSQFTQPAESVENEKLELFSGLLIYDSAAVYFRLLITVTLTLVVWLTNFSGIPDREDAPDYYSLLIGATIGAMLMASSNHLLMMFLAIEMTSVPSYALVGFLKGRRQSGEAALKYLVYGGGASGVLLYGCSLLAGATGTMLLPEVVTNLQALQSDSGLLNSTGGMTAALGMVMVVAGIAFKLALVPFQFWCPDAFEGASAETAGFLSVAPKLGAFALLVRVTWPMTSVVGDGDTSLGFSIGLGLAVLSISTMTLGNLAAYAQTDLKRLFAYSTIAHAGYMLMGPAAALTNPEDVSVKSGLEGLCYYSLAYVFMNLGAFAVIAIVRNRTFRVDIDGCRGLWRSLPLACVAMAVCIYGLIGLPPSGGFMGKFMVFYAALSAGYEAPLLMTLLVVAAVNTVISLFYYMRVLKAMFLDAADEGEPREMESLKVWESLFLLAVGIPSILLGIIVSPFSDAAAEAVRGFLS</sequence>
<dbReference type="GO" id="GO:0050136">
    <property type="term" value="F:NADH dehydrogenase (quinone) (non-electrogenic) activity"/>
    <property type="evidence" value="ECO:0007669"/>
    <property type="project" value="UniProtKB-UniRule"/>
</dbReference>
<feature type="transmembrane region" description="Helical" evidence="5">
    <location>
        <begin position="371"/>
        <end position="388"/>
    </location>
</feature>
<feature type="transmembrane region" description="Helical" evidence="5">
    <location>
        <begin position="409"/>
        <end position="427"/>
    </location>
</feature>
<keyword evidence="8" id="KW-0560">Oxidoreductase</keyword>
<accession>A0A517T6P1</accession>
<evidence type="ECO:0000313" key="8">
    <source>
        <dbReference type="EMBL" id="QDT64044.1"/>
    </source>
</evidence>
<keyword evidence="2 5" id="KW-0812">Transmembrane</keyword>
<name>A0A517T6P1_9PLAN</name>
<proteinExistence type="inferred from homology"/>
<evidence type="ECO:0000313" key="9">
    <source>
        <dbReference type="Proteomes" id="UP000319976"/>
    </source>
</evidence>
<evidence type="ECO:0000256" key="6">
    <source>
        <dbReference type="RuleBase" id="RU000320"/>
    </source>
</evidence>
<evidence type="ECO:0000256" key="1">
    <source>
        <dbReference type="ARBA" id="ARBA00004127"/>
    </source>
</evidence>
<dbReference type="EC" id="7.1.1.-" evidence="5"/>
<comment type="function">
    <text evidence="5">NDH-1 shuttles electrons from NADH, via FMN and iron-sulfur (Fe-S) centers, to quinones in the respiratory chain. The immediate electron acceptor for the enzyme in this species is believed to be ubiquinone. Couples the redox reaction to proton translocation (for every two electrons transferred, four hydrogen ions are translocated across the cytoplasmic membrane), and thus conserves the redox energy in a proton gradient.</text>
</comment>
<dbReference type="GO" id="GO:0005886">
    <property type="term" value="C:plasma membrane"/>
    <property type="evidence" value="ECO:0007669"/>
    <property type="project" value="UniProtKB-SubCell"/>
</dbReference>
<keyword evidence="5" id="KW-1278">Translocase</keyword>
<feature type="transmembrane region" description="Helical" evidence="5">
    <location>
        <begin position="20"/>
        <end position="38"/>
    </location>
</feature>
<dbReference type="GO" id="GO:0048038">
    <property type="term" value="F:quinone binding"/>
    <property type="evidence" value="ECO:0007669"/>
    <property type="project" value="UniProtKB-KW"/>
</dbReference>
<keyword evidence="4 5" id="KW-0472">Membrane</keyword>
<evidence type="ECO:0000256" key="5">
    <source>
        <dbReference type="HAMAP-Rule" id="MF_00445"/>
    </source>
</evidence>